<comment type="caution">
    <text evidence="1">The sequence shown here is derived from an EMBL/GenBank/DDBJ whole genome shotgun (WGS) entry which is preliminary data.</text>
</comment>
<dbReference type="EMBL" id="JAMKPW020000002">
    <property type="protein sequence ID" value="KAK8220083.1"/>
    <property type="molecule type" value="Genomic_DNA"/>
</dbReference>
<name>A0ACC3SRJ5_9PEZI</name>
<gene>
    <name evidence="1" type="ORF">M8818_000499</name>
</gene>
<accession>A0ACC3SRJ5</accession>
<sequence>MHIRRGSASAGVQPGIAPVLEPYEVPGPGNANPYFLPWALRGILEEEVVKREMGDEVRALVAQFEDWKPTSKVLKDVRWRLEGVKSKL</sequence>
<organism evidence="1 2">
    <name type="scientific">Zalaria obscura</name>
    <dbReference type="NCBI Taxonomy" id="2024903"/>
    <lineage>
        <taxon>Eukaryota</taxon>
        <taxon>Fungi</taxon>
        <taxon>Dikarya</taxon>
        <taxon>Ascomycota</taxon>
        <taxon>Pezizomycotina</taxon>
        <taxon>Dothideomycetes</taxon>
        <taxon>Dothideomycetidae</taxon>
        <taxon>Dothideales</taxon>
        <taxon>Zalariaceae</taxon>
        <taxon>Zalaria</taxon>
    </lineage>
</organism>
<dbReference type="Proteomes" id="UP001320706">
    <property type="component" value="Unassembled WGS sequence"/>
</dbReference>
<reference evidence="1" key="1">
    <citation type="submission" date="2024-02" db="EMBL/GenBank/DDBJ databases">
        <title>Metagenome Assembled Genome of Zalaria obscura JY119.</title>
        <authorList>
            <person name="Vighnesh L."/>
            <person name="Jagadeeshwari U."/>
            <person name="Venkata Ramana C."/>
            <person name="Sasikala C."/>
        </authorList>
    </citation>
    <scope>NUCLEOTIDE SEQUENCE</scope>
    <source>
        <strain evidence="1">JY119</strain>
    </source>
</reference>
<protein>
    <submittedName>
        <fullName evidence="1">Uncharacterized protein</fullName>
    </submittedName>
</protein>
<keyword evidence="2" id="KW-1185">Reference proteome</keyword>
<evidence type="ECO:0000313" key="2">
    <source>
        <dbReference type="Proteomes" id="UP001320706"/>
    </source>
</evidence>
<proteinExistence type="predicted"/>
<evidence type="ECO:0000313" key="1">
    <source>
        <dbReference type="EMBL" id="KAK8220083.1"/>
    </source>
</evidence>